<comment type="caution">
    <text evidence="3">The sequence shown here is derived from an EMBL/GenBank/DDBJ whole genome shotgun (WGS) entry which is preliminary data.</text>
</comment>
<sequence length="261" mass="28781">MNSIKEAIFRLVGISGIILSCFSLSGCIVTSGAAFGAASGAMEAKGVGNDFKYYLFDVPPQVIYRIDDHRFFTLENYKDCDHGGIVYYHDTNKNIKEYINGGSDSNSILTANPMMSWKGQFIYAASDKVLAFMSRYPLMSDRDTHSGVFLTYKINGKYGEIKVAGDTDPGFRTILVVTDDNVYIKSRGSLNLSYSLPAKKIDSMGTSMDQPRSAEGEKWPNDHTPSGAIRFTCDMSIRPTNVSVTPEQVYATDAKGIPHHE</sequence>
<dbReference type="InterPro" id="IPR057562">
    <property type="entry name" value="Tli3-like_dom"/>
</dbReference>
<dbReference type="AlphaFoldDB" id="A0A090V6C2"/>
<dbReference type="Pfam" id="PF24316">
    <property type="entry name" value="Tli3"/>
    <property type="match status" value="1"/>
</dbReference>
<organism evidence="3 4">
    <name type="scientific">Pseudescherichia vulneris NBRC 102420</name>
    <dbReference type="NCBI Taxonomy" id="1115515"/>
    <lineage>
        <taxon>Bacteria</taxon>
        <taxon>Pseudomonadati</taxon>
        <taxon>Pseudomonadota</taxon>
        <taxon>Gammaproteobacteria</taxon>
        <taxon>Enterobacterales</taxon>
        <taxon>Enterobacteriaceae</taxon>
        <taxon>Pseudescherichia</taxon>
    </lineage>
</organism>
<evidence type="ECO:0000259" key="2">
    <source>
        <dbReference type="Pfam" id="PF24316"/>
    </source>
</evidence>
<evidence type="ECO:0000256" key="1">
    <source>
        <dbReference type="SAM" id="MobiDB-lite"/>
    </source>
</evidence>
<feature type="domain" description="Tli3-like" evidence="2">
    <location>
        <begin position="57"/>
        <end position="185"/>
    </location>
</feature>
<dbReference type="EMBL" id="BBMZ01000021">
    <property type="protein sequence ID" value="GAL59673.1"/>
    <property type="molecule type" value="Genomic_DNA"/>
</dbReference>
<evidence type="ECO:0000313" key="4">
    <source>
        <dbReference type="Proteomes" id="UP000029462"/>
    </source>
</evidence>
<dbReference type="PROSITE" id="PS51257">
    <property type="entry name" value="PROKAR_LIPOPROTEIN"/>
    <property type="match status" value="1"/>
</dbReference>
<dbReference type="eggNOG" id="ENOG50318EE">
    <property type="taxonomic scope" value="Bacteria"/>
</dbReference>
<name>A0A090V6C2_PSEVU</name>
<protein>
    <recommendedName>
        <fullName evidence="2">Tli3-like domain-containing protein</fullName>
    </recommendedName>
</protein>
<accession>A0A090V6C2</accession>
<dbReference type="OrthoDB" id="7065968at2"/>
<dbReference type="STRING" id="1115515.EV102420_21_01080"/>
<dbReference type="Proteomes" id="UP000029462">
    <property type="component" value="Unassembled WGS sequence"/>
</dbReference>
<dbReference type="RefSeq" id="WP_042393855.1">
    <property type="nucleotide sequence ID" value="NZ_BBMZ01000021.1"/>
</dbReference>
<feature type="region of interest" description="Disordered" evidence="1">
    <location>
        <begin position="203"/>
        <end position="225"/>
    </location>
</feature>
<gene>
    <name evidence="3" type="ORF">EV102420_21_01080</name>
</gene>
<evidence type="ECO:0000313" key="3">
    <source>
        <dbReference type="EMBL" id="GAL59673.1"/>
    </source>
</evidence>
<proteinExistence type="predicted"/>
<feature type="compositionally biased region" description="Basic and acidic residues" evidence="1">
    <location>
        <begin position="212"/>
        <end position="221"/>
    </location>
</feature>
<reference evidence="3 4" key="1">
    <citation type="submission" date="2014-09" db="EMBL/GenBank/DDBJ databases">
        <title>Whole genome shotgun sequence of Escherichia vulneris NBRC 102420.</title>
        <authorList>
            <person name="Yoshida Y."/>
            <person name="Hosoyama A."/>
            <person name="Tsuchikane K."/>
            <person name="Ohji S."/>
            <person name="Ichikawa N."/>
            <person name="Kimura A."/>
            <person name="Yamazoe A."/>
            <person name="Ezaki T."/>
            <person name="Fujita N."/>
        </authorList>
    </citation>
    <scope>NUCLEOTIDE SEQUENCE [LARGE SCALE GENOMIC DNA]</scope>
    <source>
        <strain evidence="3 4">NBRC 102420</strain>
    </source>
</reference>
<keyword evidence="4" id="KW-1185">Reference proteome</keyword>